<evidence type="ECO:0000313" key="13">
    <source>
        <dbReference type="Proteomes" id="UP000075288"/>
    </source>
</evidence>
<dbReference type="InterPro" id="IPR016193">
    <property type="entry name" value="Cytidine_deaminase-like"/>
</dbReference>
<dbReference type="PROSITE" id="PS51747">
    <property type="entry name" value="CYT_DCMP_DEAMINASES_2"/>
    <property type="match status" value="1"/>
</dbReference>
<dbReference type="InterPro" id="IPR015517">
    <property type="entry name" value="dCMP_deaminase-rel"/>
</dbReference>
<evidence type="ECO:0000256" key="1">
    <source>
        <dbReference type="ARBA" id="ARBA00001947"/>
    </source>
</evidence>
<dbReference type="GO" id="GO:0008270">
    <property type="term" value="F:zinc ion binding"/>
    <property type="evidence" value="ECO:0007669"/>
    <property type="project" value="InterPro"/>
</dbReference>
<evidence type="ECO:0000313" key="10">
    <source>
        <dbReference type="EMBL" id="KYC64209.1"/>
    </source>
</evidence>
<dbReference type="InterPro" id="IPR002125">
    <property type="entry name" value="CMP_dCMP_dom"/>
</dbReference>
<dbReference type="PANTHER" id="PTHR11086">
    <property type="entry name" value="DEOXYCYTIDYLATE DEAMINASE-RELATED"/>
    <property type="match status" value="1"/>
</dbReference>
<evidence type="ECO:0000313" key="8">
    <source>
        <dbReference type="EMBL" id="AJO22536.1"/>
    </source>
</evidence>
<evidence type="ECO:0000313" key="12">
    <source>
        <dbReference type="Proteomes" id="UP000070376"/>
    </source>
</evidence>
<dbReference type="PROSITE" id="PS00903">
    <property type="entry name" value="CYT_DCMP_DEAMINASES_1"/>
    <property type="match status" value="1"/>
</dbReference>
<dbReference type="RefSeq" id="WP_014097959.1">
    <property type="nucleotide sequence ID" value="NZ_CP010525.1"/>
</dbReference>
<dbReference type="EMBL" id="CP010525">
    <property type="protein sequence ID" value="AJO22536.1"/>
    <property type="molecule type" value="Genomic_DNA"/>
</dbReference>
<proteinExistence type="inferred from homology"/>
<evidence type="ECO:0000256" key="2">
    <source>
        <dbReference type="ARBA" id="ARBA00006576"/>
    </source>
</evidence>
<dbReference type="GeneID" id="93259465"/>
<dbReference type="Proteomes" id="UP000032024">
    <property type="component" value="Chromosome"/>
</dbReference>
<feature type="domain" description="CMP/dCMP-type deaminase" evidence="7">
    <location>
        <begin position="5"/>
        <end position="132"/>
    </location>
</feature>
<protein>
    <recommendedName>
        <fullName evidence="6">ComE operon protein 2</fullName>
    </recommendedName>
</protein>
<organism evidence="10 13">
    <name type="scientific">Heyndrickxia coagulans</name>
    <name type="common">Weizmannia coagulans</name>
    <dbReference type="NCBI Taxonomy" id="1398"/>
    <lineage>
        <taxon>Bacteria</taxon>
        <taxon>Bacillati</taxon>
        <taxon>Bacillota</taxon>
        <taxon>Bacilli</taxon>
        <taxon>Bacillales</taxon>
        <taxon>Bacillaceae</taxon>
        <taxon>Heyndrickxia</taxon>
    </lineage>
</organism>
<reference evidence="10 13" key="3">
    <citation type="submission" date="2016-01" db="EMBL/GenBank/DDBJ databases">
        <title>Genome Sequences of Twelve Sporeforming Bacillus Species Isolated from Foods.</title>
        <authorList>
            <person name="Berendsen E.M."/>
            <person name="Wells-Bennik M.H."/>
            <person name="Krawcyk A.O."/>
            <person name="De Jong A."/>
            <person name="Holsappel S."/>
            <person name="Eijlander R.T."/>
            <person name="Kuipers O.P."/>
        </authorList>
    </citation>
    <scope>NUCLEOTIDE SEQUENCE [LARGE SCALE GENOMIC DNA]</scope>
    <source>
        <strain evidence="10 13">B4098</strain>
    </source>
</reference>
<evidence type="ECO:0000256" key="3">
    <source>
        <dbReference type="ARBA" id="ARBA00022723"/>
    </source>
</evidence>
<reference evidence="8" key="1">
    <citation type="submission" date="2015-01" db="EMBL/GenBank/DDBJ databases">
        <title>Comparative genome analysis of Bacillus coagulans HM-08, Clostridium butyricum HM-68, Bacillus subtilis HM-66 and Bacillus licheniformis BL-09.</title>
        <authorList>
            <person name="Zhang H."/>
        </authorList>
    </citation>
    <scope>NUCLEOTIDE SEQUENCE [LARGE SCALE GENOMIC DNA]</scope>
    <source>
        <strain evidence="8">HM-08</strain>
    </source>
</reference>
<keyword evidence="5" id="KW-0862">Zinc</keyword>
<dbReference type="NCBIfam" id="TIGR02571">
    <property type="entry name" value="ComEB"/>
    <property type="match status" value="1"/>
</dbReference>
<gene>
    <name evidence="10" type="ORF">B4098_2817</name>
    <name evidence="9" type="ORF">HMPREF3213_01099</name>
    <name evidence="8" type="ORF">SB48_HM08orf02757</name>
</gene>
<dbReference type="Proteomes" id="UP000070376">
    <property type="component" value="Unassembled WGS sequence"/>
</dbReference>
<evidence type="ECO:0000256" key="4">
    <source>
        <dbReference type="ARBA" id="ARBA00022801"/>
    </source>
</evidence>
<evidence type="ECO:0000313" key="9">
    <source>
        <dbReference type="EMBL" id="KWZ84040.1"/>
    </source>
</evidence>
<dbReference type="CDD" id="cd01286">
    <property type="entry name" value="deoxycytidylate_deaminase"/>
    <property type="match status" value="1"/>
</dbReference>
<evidence type="ECO:0000313" key="11">
    <source>
        <dbReference type="Proteomes" id="UP000032024"/>
    </source>
</evidence>
<dbReference type="SUPFAM" id="SSF53927">
    <property type="entry name" value="Cytidine deaminase-like"/>
    <property type="match status" value="1"/>
</dbReference>
<evidence type="ECO:0000259" key="7">
    <source>
        <dbReference type="PROSITE" id="PS51747"/>
    </source>
</evidence>
<dbReference type="InterPro" id="IPR035105">
    <property type="entry name" value="Deoxycytidylate_deaminase_dom"/>
</dbReference>
<dbReference type="Pfam" id="PF00383">
    <property type="entry name" value="dCMP_cyt_deam_1"/>
    <property type="match status" value="1"/>
</dbReference>
<reference evidence="11" key="2">
    <citation type="submission" date="2015-01" db="EMBL/GenBank/DDBJ databases">
        <title>Comparative genome analysis of Bacillus coagulans HM-08, Clostridium butyricum HM-68, Bacillus subtilis HM-66 and Bacillus paralicheniformis BL-09.</title>
        <authorList>
            <person name="Zhang H."/>
        </authorList>
    </citation>
    <scope>NUCLEOTIDE SEQUENCE [LARGE SCALE GENOMIC DNA]</scope>
    <source>
        <strain evidence="11">HM-08</strain>
    </source>
</reference>
<dbReference type="STRING" id="1398.AB434_3534"/>
<dbReference type="EMBL" id="LRPN01000033">
    <property type="protein sequence ID" value="KWZ84040.1"/>
    <property type="molecule type" value="Genomic_DNA"/>
</dbReference>
<keyword evidence="11" id="KW-1185">Reference proteome</keyword>
<reference evidence="12" key="4">
    <citation type="submission" date="2016-01" db="EMBL/GenBank/DDBJ databases">
        <authorList>
            <person name="Mitreva M."/>
            <person name="Pepin K.H."/>
            <person name="Mihindukulasuriya K.A."/>
            <person name="Fulton R."/>
            <person name="Fronick C."/>
            <person name="O'Laughlin M."/>
            <person name="Miner T."/>
            <person name="Herter B."/>
            <person name="Rosa B.A."/>
            <person name="Cordes M."/>
            <person name="Tomlinson C."/>
            <person name="Wollam A."/>
            <person name="Palsikar V.B."/>
            <person name="Mardis E.R."/>
            <person name="Wilson R.K."/>
        </authorList>
    </citation>
    <scope>NUCLEOTIDE SEQUENCE [LARGE SCALE GENOMIC DNA]</scope>
    <source>
        <strain evidence="12">GED7749B</strain>
    </source>
</reference>
<keyword evidence="3" id="KW-0479">Metal-binding</keyword>
<dbReference type="GO" id="GO:0004132">
    <property type="term" value="F:dCMP deaminase activity"/>
    <property type="evidence" value="ECO:0007669"/>
    <property type="project" value="TreeGrafter"/>
</dbReference>
<dbReference type="AlphaFoldDB" id="A0A0C5C6S2"/>
<accession>A0A0C5C6S2</accession>
<dbReference type="EMBL" id="LQYG01000032">
    <property type="protein sequence ID" value="KYC64209.1"/>
    <property type="molecule type" value="Genomic_DNA"/>
</dbReference>
<dbReference type="Proteomes" id="UP000075288">
    <property type="component" value="Unassembled WGS sequence"/>
</dbReference>
<name>A0A0C5C6S2_HEYCO</name>
<comment type="similarity">
    <text evidence="2">Belongs to the cytidine and deoxycytidylate deaminase family.</text>
</comment>
<dbReference type="InterPro" id="IPR016192">
    <property type="entry name" value="APOBEC/CMP_deaminase_Zn-bd"/>
</dbReference>
<dbReference type="PANTHER" id="PTHR11086:SF18">
    <property type="entry name" value="DEOXYCYTIDYLATE DEAMINASE"/>
    <property type="match status" value="1"/>
</dbReference>
<evidence type="ECO:0000256" key="6">
    <source>
        <dbReference type="NCBIfam" id="TIGR02571"/>
    </source>
</evidence>
<dbReference type="InterPro" id="IPR013404">
    <property type="entry name" value="Competence_ComEB"/>
</dbReference>
<dbReference type="GO" id="GO:0005737">
    <property type="term" value="C:cytoplasm"/>
    <property type="evidence" value="ECO:0007669"/>
    <property type="project" value="TreeGrafter"/>
</dbReference>
<comment type="cofactor">
    <cofactor evidence="1">
        <name>Zn(2+)</name>
        <dbReference type="ChEBI" id="CHEBI:29105"/>
    </cofactor>
</comment>
<evidence type="ECO:0000256" key="5">
    <source>
        <dbReference type="ARBA" id="ARBA00022833"/>
    </source>
</evidence>
<keyword evidence="4 10" id="KW-0378">Hydrolase</keyword>
<sequence length="200" mass="22225">MDRISWNQYFLAQSHLLSWRSTCSRLAVGATIVRDKRIIAGGYNGSIAGDEHCIDKGCYVIDGHCVRTIHAEMNAILQCAKFGVATNGADLYVTHYPCLHCTKAIIQAGIQNVYYAQDYRVHPYAKELFEKAGVHVEHVPFHPETLDIRAKEKAKLVEKLFMIAKDHGAEAAELEELQQMAAALFAGTYQETETGSVPKA</sequence>
<dbReference type="Gene3D" id="3.40.140.10">
    <property type="entry name" value="Cytidine Deaminase, domain 2"/>
    <property type="match status" value="1"/>
</dbReference>
<dbReference type="PATRIC" id="fig|1398.18.peg.1750"/>
<reference evidence="9" key="5">
    <citation type="submission" date="2016-01" db="EMBL/GenBank/DDBJ databases">
        <authorList>
            <person name="Oliw E.H."/>
        </authorList>
    </citation>
    <scope>NUCLEOTIDE SEQUENCE [LARGE SCALE GENOMIC DNA]</scope>
    <source>
        <strain evidence="9">GED7749B</strain>
    </source>
</reference>